<dbReference type="PANTHER" id="PTHR21716:SF66">
    <property type="entry name" value="TRANSPORT PROTEIN SLL0063-RELATED"/>
    <property type="match status" value="1"/>
</dbReference>
<dbReference type="Pfam" id="PF01594">
    <property type="entry name" value="AI-2E_transport"/>
    <property type="match status" value="1"/>
</dbReference>
<comment type="similarity">
    <text evidence="2">Belongs to the autoinducer-2 exporter (AI-2E) (TC 2.A.86) family.</text>
</comment>
<keyword evidence="4 6" id="KW-1133">Transmembrane helix</keyword>
<feature type="transmembrane region" description="Helical" evidence="6">
    <location>
        <begin position="241"/>
        <end position="261"/>
    </location>
</feature>
<feature type="transmembrane region" description="Helical" evidence="6">
    <location>
        <begin position="312"/>
        <end position="336"/>
    </location>
</feature>
<gene>
    <name evidence="7" type="ORF">CY0110_22537</name>
</gene>
<feature type="transmembrane region" description="Helical" evidence="6">
    <location>
        <begin position="159"/>
        <end position="183"/>
    </location>
</feature>
<keyword evidence="5 6" id="KW-0472">Membrane</keyword>
<feature type="transmembrane region" description="Helical" evidence="6">
    <location>
        <begin position="215"/>
        <end position="235"/>
    </location>
</feature>
<comment type="subcellular location">
    <subcellularLocation>
        <location evidence="1">Membrane</location>
        <topology evidence="1">Multi-pass membrane protein</topology>
    </subcellularLocation>
</comment>
<keyword evidence="8" id="KW-1185">Reference proteome</keyword>
<protein>
    <recommendedName>
        <fullName evidence="9">Permease</fullName>
    </recommendedName>
</protein>
<reference evidence="7 8" key="1">
    <citation type="submission" date="2007-03" db="EMBL/GenBank/DDBJ databases">
        <authorList>
            <person name="Stal L."/>
            <person name="Ferriera S."/>
            <person name="Johnson J."/>
            <person name="Kravitz S."/>
            <person name="Beeson K."/>
            <person name="Sutton G."/>
            <person name="Rogers Y.-H."/>
            <person name="Friedman R."/>
            <person name="Frazier M."/>
            <person name="Venter J.C."/>
        </authorList>
    </citation>
    <scope>NUCLEOTIDE SEQUENCE [LARGE SCALE GENOMIC DNA]</scope>
    <source>
        <strain evidence="7 8">CCY0110</strain>
    </source>
</reference>
<dbReference type="EMBL" id="AAXW01000004">
    <property type="protein sequence ID" value="EAZ92922.1"/>
    <property type="molecule type" value="Genomic_DNA"/>
</dbReference>
<organism evidence="7 8">
    <name type="scientific">Crocosphaera chwakensis CCY0110</name>
    <dbReference type="NCBI Taxonomy" id="391612"/>
    <lineage>
        <taxon>Bacteria</taxon>
        <taxon>Bacillati</taxon>
        <taxon>Cyanobacteriota</taxon>
        <taxon>Cyanophyceae</taxon>
        <taxon>Oscillatoriophycideae</taxon>
        <taxon>Chroococcales</taxon>
        <taxon>Aphanothecaceae</taxon>
        <taxon>Crocosphaera</taxon>
        <taxon>Crocosphaera chwakensis</taxon>
    </lineage>
</organism>
<sequence length="361" mass="40495">MSSHYPNQIKNSSWLFYGLIFPIVVLNIIVFIFVFQQFKSVFYSFTIASFLALLLHHPIIFLEKKLGLSKLYAILLVFLSFTLIFSVIGIILVPIIVIKFSALLSILPDWIQSTSIKINNISYWFNSNNSLVDSQTIITKLTDSFQDQLQNFIQGFPNFIFGTIGNLLSIFLIAVLTIFFLFYGNSFLKNCLHSWFSSDVGEMIHKTLYRNFNSYLLNQVVLSTVLTIVMIPTLYLLKAPFALLFGLTIGAFGLVPFGATLSILAVSIILFLGNIWIGLRVLLVLIIIDQIIENILPPRLLGKLTGLNPIIILFSVMVGATLGDFVGLITAVPIAATTKSLFNHWSQSNTQELEKIFSQSS</sequence>
<dbReference type="PANTHER" id="PTHR21716">
    <property type="entry name" value="TRANSMEMBRANE PROTEIN"/>
    <property type="match status" value="1"/>
</dbReference>
<comment type="caution">
    <text evidence="7">The sequence shown here is derived from an EMBL/GenBank/DDBJ whole genome shotgun (WGS) entry which is preliminary data.</text>
</comment>
<dbReference type="OrthoDB" id="505911at2"/>
<feature type="transmembrane region" description="Helical" evidence="6">
    <location>
        <begin position="268"/>
        <end position="292"/>
    </location>
</feature>
<accession>A3IL53</accession>
<name>A3IL53_9CHRO</name>
<feature type="transmembrane region" description="Helical" evidence="6">
    <location>
        <begin position="41"/>
        <end position="62"/>
    </location>
</feature>
<dbReference type="GO" id="GO:0055085">
    <property type="term" value="P:transmembrane transport"/>
    <property type="evidence" value="ECO:0007669"/>
    <property type="project" value="TreeGrafter"/>
</dbReference>
<dbReference type="GO" id="GO:0016020">
    <property type="term" value="C:membrane"/>
    <property type="evidence" value="ECO:0007669"/>
    <property type="project" value="UniProtKB-SubCell"/>
</dbReference>
<dbReference type="AlphaFoldDB" id="A3IL53"/>
<feature type="transmembrane region" description="Helical" evidence="6">
    <location>
        <begin position="12"/>
        <end position="35"/>
    </location>
</feature>
<evidence type="ECO:0008006" key="9">
    <source>
        <dbReference type="Google" id="ProtNLM"/>
    </source>
</evidence>
<dbReference type="eggNOG" id="COG0628">
    <property type="taxonomic scope" value="Bacteria"/>
</dbReference>
<feature type="transmembrane region" description="Helical" evidence="6">
    <location>
        <begin position="74"/>
        <end position="98"/>
    </location>
</feature>
<keyword evidence="3 6" id="KW-0812">Transmembrane</keyword>
<evidence type="ECO:0000313" key="7">
    <source>
        <dbReference type="EMBL" id="EAZ92922.1"/>
    </source>
</evidence>
<proteinExistence type="inferred from homology"/>
<dbReference type="InterPro" id="IPR002549">
    <property type="entry name" value="AI-2E-like"/>
</dbReference>
<evidence type="ECO:0000313" key="8">
    <source>
        <dbReference type="Proteomes" id="UP000003781"/>
    </source>
</evidence>
<evidence type="ECO:0000256" key="5">
    <source>
        <dbReference type="ARBA" id="ARBA00023136"/>
    </source>
</evidence>
<evidence type="ECO:0000256" key="3">
    <source>
        <dbReference type="ARBA" id="ARBA00022692"/>
    </source>
</evidence>
<dbReference type="RefSeq" id="WP_008274069.1">
    <property type="nucleotide sequence ID" value="NZ_AAXW01000004.1"/>
</dbReference>
<evidence type="ECO:0000256" key="2">
    <source>
        <dbReference type="ARBA" id="ARBA00009773"/>
    </source>
</evidence>
<dbReference type="Proteomes" id="UP000003781">
    <property type="component" value="Unassembled WGS sequence"/>
</dbReference>
<evidence type="ECO:0000256" key="6">
    <source>
        <dbReference type="SAM" id="Phobius"/>
    </source>
</evidence>
<evidence type="ECO:0000256" key="1">
    <source>
        <dbReference type="ARBA" id="ARBA00004141"/>
    </source>
</evidence>
<evidence type="ECO:0000256" key="4">
    <source>
        <dbReference type="ARBA" id="ARBA00022989"/>
    </source>
</evidence>